<comment type="caution">
    <text evidence="1">The sequence shown here is derived from an EMBL/GenBank/DDBJ whole genome shotgun (WGS) entry which is preliminary data.</text>
</comment>
<evidence type="ECO:0008006" key="3">
    <source>
        <dbReference type="Google" id="ProtNLM"/>
    </source>
</evidence>
<gene>
    <name evidence="1" type="ORF">DP939_36595</name>
</gene>
<keyword evidence="2" id="KW-1185">Reference proteome</keyword>
<dbReference type="EMBL" id="QMEY01000025">
    <property type="protein sequence ID" value="RBQ15224.1"/>
    <property type="molecule type" value="Genomic_DNA"/>
</dbReference>
<organism evidence="1 2">
    <name type="scientific">Spongiactinospora rosea</name>
    <dbReference type="NCBI Taxonomy" id="2248750"/>
    <lineage>
        <taxon>Bacteria</taxon>
        <taxon>Bacillati</taxon>
        <taxon>Actinomycetota</taxon>
        <taxon>Actinomycetes</taxon>
        <taxon>Streptosporangiales</taxon>
        <taxon>Streptosporangiaceae</taxon>
        <taxon>Spongiactinospora</taxon>
    </lineage>
</organism>
<sequence>MRLPEFHERLVSVLLPVAERYGLALAGGHAVLAHGLAERPGESLRFAVTGEEPPAGVAWAAAEACRAAGLVVGDLESGPRASLLLISEPVTGQTCRLALLREALQAAPVRCGDVPVVALPDAIGLRLRDLHERGLARDFRDAAEAGRLHPYRELEHLARLHDEDFSLEDLVMRLEGVDLVADTDFLALDVPEERVHEIRRFAYAWADDIKLRRAEDGDLDPATDFDLPAVDD</sequence>
<evidence type="ECO:0000313" key="2">
    <source>
        <dbReference type="Proteomes" id="UP000253303"/>
    </source>
</evidence>
<proteinExistence type="predicted"/>
<reference evidence="1 2" key="1">
    <citation type="submission" date="2018-06" db="EMBL/GenBank/DDBJ databases">
        <title>Sphaerisporangium craniellae sp. nov., isolated from a marine sponge in the South China Sea.</title>
        <authorList>
            <person name="Li L."/>
        </authorList>
    </citation>
    <scope>NUCLEOTIDE SEQUENCE [LARGE SCALE GENOMIC DNA]</scope>
    <source>
        <strain evidence="1 2">LHW63015</strain>
    </source>
</reference>
<name>A0A366LPJ1_9ACTN</name>
<evidence type="ECO:0000313" key="1">
    <source>
        <dbReference type="EMBL" id="RBQ15224.1"/>
    </source>
</evidence>
<dbReference type="AlphaFoldDB" id="A0A366LPJ1"/>
<protein>
    <recommendedName>
        <fullName evidence="3">Nucleotidyltransferase AbiEii toxin of type IV toxin-antitoxin system</fullName>
    </recommendedName>
</protein>
<dbReference type="OrthoDB" id="3870258at2"/>
<accession>A0A366LPJ1</accession>
<dbReference type="Proteomes" id="UP000253303">
    <property type="component" value="Unassembled WGS sequence"/>
</dbReference>